<reference evidence="1 2" key="1">
    <citation type="submission" date="2012-10" db="EMBL/GenBank/DDBJ databases">
        <authorList>
            <person name="Zafar N."/>
            <person name="Inman J."/>
            <person name="Hall N."/>
            <person name="Lorenzi H."/>
            <person name="Caler E."/>
        </authorList>
    </citation>
    <scope>NUCLEOTIDE SEQUENCE [LARGE SCALE GENOMIC DNA]</scope>
    <source>
        <strain evidence="1 2">IP1</strain>
    </source>
</reference>
<sequence length="157" mass="18479">MSDYYYKTLRPITKITVSFSIHYVTHFGEELCITFDDCTTCKLKWTSGHIWTGAIDLYFPRLLKWSYTVCCNGKILRVESLESLRQYYVDNSHRLYHVFDQWDNPYPSVSPLNYNETVLSKNNTSTKNIKTSMQHHNIFISFVSLNKHKVSAAPEYE</sequence>
<dbReference type="InterPro" id="IPR013784">
    <property type="entry name" value="Carb-bd-like_fold"/>
</dbReference>
<name>L7FNL1_ENTIV</name>
<dbReference type="RefSeq" id="XP_004259035.1">
    <property type="nucleotide sequence ID" value="XM_004258987.1"/>
</dbReference>
<dbReference type="SUPFAM" id="SSF49452">
    <property type="entry name" value="Starch-binding domain-like"/>
    <property type="match status" value="1"/>
</dbReference>
<dbReference type="InterPro" id="IPR013783">
    <property type="entry name" value="Ig-like_fold"/>
</dbReference>
<dbReference type="GeneID" id="14891199"/>
<dbReference type="GO" id="GO:0030246">
    <property type="term" value="F:carbohydrate binding"/>
    <property type="evidence" value="ECO:0007669"/>
    <property type="project" value="InterPro"/>
</dbReference>
<evidence type="ECO:0000313" key="2">
    <source>
        <dbReference type="Proteomes" id="UP000014680"/>
    </source>
</evidence>
<dbReference type="OrthoDB" id="273181at2759"/>
<dbReference type="KEGG" id="eiv:EIN_118580"/>
<dbReference type="VEuPathDB" id="AmoebaDB:EIN_118580"/>
<protein>
    <submittedName>
        <fullName evidence="1">Uncharacterized protein</fullName>
    </submittedName>
</protein>
<keyword evidence="2" id="KW-1185">Reference proteome</keyword>
<dbReference type="Gene3D" id="2.60.40.10">
    <property type="entry name" value="Immunoglobulins"/>
    <property type="match status" value="1"/>
</dbReference>
<dbReference type="EMBL" id="KB206391">
    <property type="protein sequence ID" value="ELP92264.1"/>
    <property type="molecule type" value="Genomic_DNA"/>
</dbReference>
<proteinExistence type="predicted"/>
<organism evidence="1 2">
    <name type="scientific">Entamoeba invadens IP1</name>
    <dbReference type="NCBI Taxonomy" id="370355"/>
    <lineage>
        <taxon>Eukaryota</taxon>
        <taxon>Amoebozoa</taxon>
        <taxon>Evosea</taxon>
        <taxon>Archamoebae</taxon>
        <taxon>Mastigamoebida</taxon>
        <taxon>Entamoebidae</taxon>
        <taxon>Entamoeba</taxon>
    </lineage>
</organism>
<dbReference type="Proteomes" id="UP000014680">
    <property type="component" value="Unassembled WGS sequence"/>
</dbReference>
<gene>
    <name evidence="1" type="ORF">EIN_118580</name>
</gene>
<dbReference type="AlphaFoldDB" id="L7FNL1"/>
<evidence type="ECO:0000313" key="1">
    <source>
        <dbReference type="EMBL" id="ELP92264.1"/>
    </source>
</evidence>
<accession>L7FNL1</accession>